<evidence type="ECO:0000313" key="2">
    <source>
        <dbReference type="Proteomes" id="UP001596001"/>
    </source>
</evidence>
<keyword evidence="2" id="KW-1185">Reference proteome</keyword>
<sequence>MHTTTILSSGAIQAFAATRNTVLVVEQGTLWLTQTHDAQDHVLKAGQSLPLKSGRVVLEAEPGCCARYRLEPPQRPTLWRYPAPWVLATR</sequence>
<dbReference type="Proteomes" id="UP001596001">
    <property type="component" value="Unassembled WGS sequence"/>
</dbReference>
<gene>
    <name evidence="1" type="ORF">ACFO6X_14375</name>
</gene>
<dbReference type="InterPro" id="IPR021317">
    <property type="entry name" value="DUF2917"/>
</dbReference>
<protein>
    <submittedName>
        <fullName evidence="1">DUF2917 domain-containing protein</fullName>
    </submittedName>
</protein>
<dbReference type="Pfam" id="PF11142">
    <property type="entry name" value="DUF2917"/>
    <property type="match status" value="1"/>
</dbReference>
<dbReference type="EMBL" id="JBHSHJ010000014">
    <property type="protein sequence ID" value="MFC4790166.1"/>
    <property type="molecule type" value="Genomic_DNA"/>
</dbReference>
<organism evidence="1 2">
    <name type="scientific">Giesbergeria sinuosa</name>
    <dbReference type="NCBI Taxonomy" id="80883"/>
    <lineage>
        <taxon>Bacteria</taxon>
        <taxon>Pseudomonadati</taxon>
        <taxon>Pseudomonadota</taxon>
        <taxon>Betaproteobacteria</taxon>
        <taxon>Burkholderiales</taxon>
        <taxon>Comamonadaceae</taxon>
        <taxon>Giesbergeria</taxon>
    </lineage>
</organism>
<proteinExistence type="predicted"/>
<dbReference type="RefSeq" id="WP_382434328.1">
    <property type="nucleotide sequence ID" value="NZ_JBHSHJ010000014.1"/>
</dbReference>
<evidence type="ECO:0000313" key="1">
    <source>
        <dbReference type="EMBL" id="MFC4790166.1"/>
    </source>
</evidence>
<accession>A0ABV9QFV2</accession>
<name>A0ABV9QFV2_9BURK</name>
<comment type="caution">
    <text evidence="1">The sequence shown here is derived from an EMBL/GenBank/DDBJ whole genome shotgun (WGS) entry which is preliminary data.</text>
</comment>
<reference evidence="2" key="1">
    <citation type="journal article" date="2019" name="Int. J. Syst. Evol. Microbiol.">
        <title>The Global Catalogue of Microorganisms (GCM) 10K type strain sequencing project: providing services to taxonomists for standard genome sequencing and annotation.</title>
        <authorList>
            <consortium name="The Broad Institute Genomics Platform"/>
            <consortium name="The Broad Institute Genome Sequencing Center for Infectious Disease"/>
            <person name="Wu L."/>
            <person name="Ma J."/>
        </authorList>
    </citation>
    <scope>NUCLEOTIDE SEQUENCE [LARGE SCALE GENOMIC DNA]</scope>
    <source>
        <strain evidence="2">CCUG 49452</strain>
    </source>
</reference>